<dbReference type="InterPro" id="IPR052763">
    <property type="entry name" value="DnaJ_C4"/>
</dbReference>
<dbReference type="Pfam" id="PF00226">
    <property type="entry name" value="DnaJ"/>
    <property type="match status" value="1"/>
</dbReference>
<dbReference type="InterPro" id="IPR036869">
    <property type="entry name" value="J_dom_sf"/>
</dbReference>
<sequence>SSDYYGILQVSSSASQKEIKKAYYALAMKYHPDKNPTAEQSACEERFKKIKAAYEVLSQEGSRLMYDASLRQQQQPPSSQTQQQTSSQQQQQQTSSQQQQQQQKQQQPDYKFKFWNGESYYSYGERQKQQQETPEDSKKKPKPHRRPPWDSGFAFPDSKSRGPPRQEGGGVGKEDYAKWRDAFHAYFRRNFDEDPPESPDPVSDSDDEPGAASDGEDSFEEDLRHADPTRFRSFEEFAKWRHNRSKPGKGPDGAKSFRFWFGEEEPNKAGKNFQQRSTNDAFVKCKFCHSMMNVEELVSHEPSCEHKPKPKPPSAPWTADTDAAEEAAWRQQHQFGGSADSRGWRDWRDAHASTQSSIRRDRMRMAAAGAGGAPSFHQFGSTGFGDDFDDEDECCGELDHMRVPENPTLFRCPVCLRTFVRRQISDHVTRCRQSQSRYHGNETAGARRASQTREHPARQSQRRSSSKLPDIGAGAPGATAAAGNCGGSQQRRAAGNAPQKQQSTRGKRGSVPAQQQESKLNVNFSERIHAAETGGCPSCRQRFGRHARFACSCGFKATANKA</sequence>
<dbReference type="PROSITE" id="PS50076">
    <property type="entry name" value="DNAJ_2"/>
    <property type="match status" value="1"/>
</dbReference>
<evidence type="ECO:0000256" key="1">
    <source>
        <dbReference type="SAM" id="MobiDB-lite"/>
    </source>
</evidence>
<dbReference type="SMART" id="SM00271">
    <property type="entry name" value="DnaJ"/>
    <property type="match status" value="1"/>
</dbReference>
<evidence type="ECO:0000313" key="4">
    <source>
        <dbReference type="Proteomes" id="UP000215902"/>
    </source>
</evidence>
<dbReference type="PANTHER" id="PTHR44825:SF1">
    <property type="entry name" value="DNAJ HOMOLOG SUBFAMILY C MEMBER 4"/>
    <property type="match status" value="1"/>
</dbReference>
<feature type="compositionally biased region" description="Low complexity" evidence="1">
    <location>
        <begin position="72"/>
        <end position="108"/>
    </location>
</feature>
<dbReference type="CDD" id="cd06257">
    <property type="entry name" value="DnaJ"/>
    <property type="match status" value="1"/>
</dbReference>
<accession>A0A267ELP2</accession>
<feature type="region of interest" description="Disordered" evidence="1">
    <location>
        <begin position="302"/>
        <end position="383"/>
    </location>
</feature>
<protein>
    <recommendedName>
        <fullName evidence="2">J domain-containing protein</fullName>
    </recommendedName>
</protein>
<feature type="compositionally biased region" description="Basic and acidic residues" evidence="1">
    <location>
        <begin position="342"/>
        <end position="351"/>
    </location>
</feature>
<feature type="region of interest" description="Disordered" evidence="1">
    <location>
        <begin position="65"/>
        <end position="228"/>
    </location>
</feature>
<evidence type="ECO:0000313" key="3">
    <source>
        <dbReference type="EMBL" id="PAA61682.1"/>
    </source>
</evidence>
<dbReference type="STRING" id="282301.A0A267ELP2"/>
<dbReference type="EMBL" id="NIVC01002006">
    <property type="protein sequence ID" value="PAA61682.1"/>
    <property type="molecule type" value="Genomic_DNA"/>
</dbReference>
<dbReference type="SUPFAM" id="SSF46565">
    <property type="entry name" value="Chaperone J-domain"/>
    <property type="match status" value="1"/>
</dbReference>
<name>A0A267ELP2_9PLAT</name>
<organism evidence="3 4">
    <name type="scientific">Macrostomum lignano</name>
    <dbReference type="NCBI Taxonomy" id="282301"/>
    <lineage>
        <taxon>Eukaryota</taxon>
        <taxon>Metazoa</taxon>
        <taxon>Spiralia</taxon>
        <taxon>Lophotrochozoa</taxon>
        <taxon>Platyhelminthes</taxon>
        <taxon>Rhabditophora</taxon>
        <taxon>Macrostomorpha</taxon>
        <taxon>Macrostomida</taxon>
        <taxon>Macrostomidae</taxon>
        <taxon>Macrostomum</taxon>
    </lineage>
</organism>
<dbReference type="PRINTS" id="PR00625">
    <property type="entry name" value="JDOMAIN"/>
</dbReference>
<comment type="caution">
    <text evidence="3">The sequence shown here is derived from an EMBL/GenBank/DDBJ whole genome shotgun (WGS) entry which is preliminary data.</text>
</comment>
<proteinExistence type="predicted"/>
<feature type="non-terminal residue" evidence="3">
    <location>
        <position position="1"/>
    </location>
</feature>
<gene>
    <name evidence="3" type="ORF">BOX15_Mlig002904g1</name>
</gene>
<dbReference type="AlphaFoldDB" id="A0A267ELP2"/>
<evidence type="ECO:0000259" key="2">
    <source>
        <dbReference type="PROSITE" id="PS50076"/>
    </source>
</evidence>
<feature type="compositionally biased region" description="Basic and acidic residues" evidence="1">
    <location>
        <begin position="172"/>
        <end position="183"/>
    </location>
</feature>
<keyword evidence="4" id="KW-1185">Reference proteome</keyword>
<dbReference type="PANTHER" id="PTHR44825">
    <property type="match status" value="1"/>
</dbReference>
<dbReference type="Gene3D" id="1.10.287.110">
    <property type="entry name" value="DnaJ domain"/>
    <property type="match status" value="1"/>
</dbReference>
<reference evidence="3 4" key="1">
    <citation type="submission" date="2017-06" db="EMBL/GenBank/DDBJ databases">
        <title>A platform for efficient transgenesis in Macrostomum lignano, a flatworm model organism for stem cell research.</title>
        <authorList>
            <person name="Berezikov E."/>
        </authorList>
    </citation>
    <scope>NUCLEOTIDE SEQUENCE [LARGE SCALE GENOMIC DNA]</scope>
    <source>
        <strain evidence="3">DV1</strain>
        <tissue evidence="3">Whole organism</tissue>
    </source>
</reference>
<feature type="domain" description="J" evidence="2">
    <location>
        <begin position="3"/>
        <end position="70"/>
    </location>
</feature>
<dbReference type="InterPro" id="IPR001623">
    <property type="entry name" value="DnaJ_domain"/>
</dbReference>
<dbReference type="OrthoDB" id="376357at2759"/>
<feature type="region of interest" description="Disordered" evidence="1">
    <location>
        <begin position="427"/>
        <end position="518"/>
    </location>
</feature>
<feature type="compositionally biased region" description="Low complexity" evidence="1">
    <location>
        <begin position="472"/>
        <end position="483"/>
    </location>
</feature>
<feature type="compositionally biased region" description="Acidic residues" evidence="1">
    <location>
        <begin position="193"/>
        <end position="220"/>
    </location>
</feature>
<dbReference type="Proteomes" id="UP000215902">
    <property type="component" value="Unassembled WGS sequence"/>
</dbReference>